<name>A0A0U3CK17_9BURK</name>
<protein>
    <submittedName>
        <fullName evidence="1">Uncharacterized protein</fullName>
    </submittedName>
</protein>
<evidence type="ECO:0000313" key="2">
    <source>
        <dbReference type="Proteomes" id="UP000060699"/>
    </source>
</evidence>
<dbReference type="OrthoDB" id="9182276at2"/>
<dbReference type="RefSeq" id="WP_147307199.1">
    <property type="nucleotide sequence ID" value="NZ_CP013729.1"/>
</dbReference>
<evidence type="ECO:0000313" key="1">
    <source>
        <dbReference type="EMBL" id="ALV08952.1"/>
    </source>
</evidence>
<organism evidence="1 2">
    <name type="scientific">Roseateles depolymerans</name>
    <dbReference type="NCBI Taxonomy" id="76731"/>
    <lineage>
        <taxon>Bacteria</taxon>
        <taxon>Pseudomonadati</taxon>
        <taxon>Pseudomonadota</taxon>
        <taxon>Betaproteobacteria</taxon>
        <taxon>Burkholderiales</taxon>
        <taxon>Sphaerotilaceae</taxon>
        <taxon>Roseateles</taxon>
    </lineage>
</organism>
<sequence>MGIQEQLKDALISFLESGDATEIGEIIASNPDLVSFNCGDYPDVHRVMDLQLNGKSFRVCRQLSRAENITLTPIDEPSETPGVPLWLTGERLMRWATDETENPADEPTDWSKYR</sequence>
<dbReference type="EMBL" id="CP013729">
    <property type="protein sequence ID" value="ALV08952.1"/>
    <property type="molecule type" value="Genomic_DNA"/>
</dbReference>
<gene>
    <name evidence="1" type="ORF">RD2015_4511</name>
</gene>
<accession>A0A0U3CK17</accession>
<reference evidence="1 2" key="1">
    <citation type="submission" date="2015-12" db="EMBL/GenBank/DDBJ databases">
        <title>Complete genome of Roseateles depolymerans KCTC 42856.</title>
        <authorList>
            <person name="Kim K.M."/>
        </authorList>
    </citation>
    <scope>NUCLEOTIDE SEQUENCE [LARGE SCALE GENOMIC DNA]</scope>
    <source>
        <strain evidence="1 2">KCTC 42856</strain>
    </source>
</reference>
<proteinExistence type="predicted"/>
<dbReference type="Proteomes" id="UP000060699">
    <property type="component" value="Chromosome"/>
</dbReference>
<dbReference type="AlphaFoldDB" id="A0A0U3CK17"/>
<keyword evidence="2" id="KW-1185">Reference proteome</keyword>
<dbReference type="KEGG" id="rdp:RD2015_4511"/>